<keyword evidence="1" id="KW-0378">Hydrolase</keyword>
<protein>
    <submittedName>
        <fullName evidence="1">Membrane dipeptidase</fullName>
        <ecNumber evidence="1">3.4.13.19</ecNumber>
    </submittedName>
</protein>
<dbReference type="AlphaFoldDB" id="A0A931DKK9"/>
<dbReference type="GO" id="GO:0006508">
    <property type="term" value="P:proteolysis"/>
    <property type="evidence" value="ECO:0007669"/>
    <property type="project" value="InterPro"/>
</dbReference>
<dbReference type="GO" id="GO:0070573">
    <property type="term" value="F:metallodipeptidase activity"/>
    <property type="evidence" value="ECO:0007669"/>
    <property type="project" value="InterPro"/>
</dbReference>
<dbReference type="Gene3D" id="3.20.20.140">
    <property type="entry name" value="Metal-dependent hydrolases"/>
    <property type="match status" value="1"/>
</dbReference>
<evidence type="ECO:0000313" key="1">
    <source>
        <dbReference type="EMBL" id="MBG6090429.1"/>
    </source>
</evidence>
<dbReference type="EMBL" id="JADOUA010000001">
    <property type="protein sequence ID" value="MBG6090429.1"/>
    <property type="molecule type" value="Genomic_DNA"/>
</dbReference>
<dbReference type="InterPro" id="IPR032466">
    <property type="entry name" value="Metal_Hydrolase"/>
</dbReference>
<dbReference type="PANTHER" id="PTHR10443:SF12">
    <property type="entry name" value="DIPEPTIDASE"/>
    <property type="match status" value="1"/>
</dbReference>
<keyword evidence="1" id="KW-0645">Protease</keyword>
<sequence length="339" mass="36635">MYIDGLNCSRMTRDQLVTLRRARIDAVTTTCGFWEDATESLDAIASWRYFAEDNADLVGIARTAGDVRRLAAEGRTALILGFQNSSMLQGRLSYVDFFAEIGVRVVQLTYNIQNDIGGSCYEPVDSGLTRFGHEVVERMNRVGMVVDLSHVGNRTTLDAIHASGRPVAITHANCSDITEHPRNKPREVLEALAERGGVIGVTTYHNLTRGFIDTPEAWSEMVARTVDIAGAAHVGIGTDANVGGTDEYRAWMRSGRWSRRPQEGAGLATGAASSGPPSWFRGPGDFPVLDEALRARGFSADEVRGLMGGNWLRFYDEVLGVPEPAGSGVGELALASGGQ</sequence>
<proteinExistence type="predicted"/>
<dbReference type="Pfam" id="PF01244">
    <property type="entry name" value="Peptidase_M19"/>
    <property type="match status" value="1"/>
</dbReference>
<comment type="caution">
    <text evidence="1">The sequence shown here is derived from an EMBL/GenBank/DDBJ whole genome shotgun (WGS) entry which is preliminary data.</text>
</comment>
<keyword evidence="2" id="KW-1185">Reference proteome</keyword>
<evidence type="ECO:0000313" key="2">
    <source>
        <dbReference type="Proteomes" id="UP000614047"/>
    </source>
</evidence>
<accession>A0A931DKK9</accession>
<dbReference type="InterPro" id="IPR008257">
    <property type="entry name" value="Pept_M19"/>
</dbReference>
<name>A0A931DKK9_9ACTN</name>
<organism evidence="1 2">
    <name type="scientific">Actinomadura viridis</name>
    <dbReference type="NCBI Taxonomy" id="58110"/>
    <lineage>
        <taxon>Bacteria</taxon>
        <taxon>Bacillati</taxon>
        <taxon>Actinomycetota</taxon>
        <taxon>Actinomycetes</taxon>
        <taxon>Streptosporangiales</taxon>
        <taxon>Thermomonosporaceae</taxon>
        <taxon>Actinomadura</taxon>
    </lineage>
</organism>
<dbReference type="PROSITE" id="PS51365">
    <property type="entry name" value="RENAL_DIPEPTIDASE_2"/>
    <property type="match status" value="1"/>
</dbReference>
<dbReference type="RefSeq" id="WP_197012895.1">
    <property type="nucleotide sequence ID" value="NZ_BAABES010000016.1"/>
</dbReference>
<dbReference type="Proteomes" id="UP000614047">
    <property type="component" value="Unassembled WGS sequence"/>
</dbReference>
<dbReference type="EC" id="3.4.13.19" evidence="1"/>
<gene>
    <name evidence="1" type="ORF">IW256_004542</name>
</gene>
<dbReference type="SUPFAM" id="SSF51556">
    <property type="entry name" value="Metallo-dependent hydrolases"/>
    <property type="match status" value="1"/>
</dbReference>
<keyword evidence="1" id="KW-0224">Dipeptidase</keyword>
<dbReference type="PANTHER" id="PTHR10443">
    <property type="entry name" value="MICROSOMAL DIPEPTIDASE"/>
    <property type="match status" value="1"/>
</dbReference>
<reference evidence="1" key="1">
    <citation type="submission" date="2020-11" db="EMBL/GenBank/DDBJ databases">
        <title>Sequencing the genomes of 1000 actinobacteria strains.</title>
        <authorList>
            <person name="Klenk H.-P."/>
        </authorList>
    </citation>
    <scope>NUCLEOTIDE SEQUENCE</scope>
    <source>
        <strain evidence="1">DSM 43175</strain>
    </source>
</reference>